<dbReference type="PANTHER" id="PTHR46320">
    <property type="entry name" value="GLYCEROPHOSPHODIESTER PHOSPHODIESTERASE 1"/>
    <property type="match status" value="1"/>
</dbReference>
<dbReference type="Pfam" id="PF16387">
    <property type="entry name" value="DUF4996"/>
    <property type="match status" value="1"/>
</dbReference>
<dbReference type="AlphaFoldDB" id="Q5H4G5"/>
<dbReference type="KEGG" id="xoo:XOO0902"/>
<dbReference type="InterPro" id="IPR032160">
    <property type="entry name" value="DUF4996"/>
</dbReference>
<dbReference type="Gene3D" id="3.20.20.190">
    <property type="entry name" value="Phosphatidylinositol (PI) phosphodiesterase"/>
    <property type="match status" value="1"/>
</dbReference>
<dbReference type="GO" id="GO:0005886">
    <property type="term" value="C:plasma membrane"/>
    <property type="evidence" value="ECO:0007669"/>
    <property type="project" value="TreeGrafter"/>
</dbReference>
<dbReference type="GO" id="GO:0008889">
    <property type="term" value="F:glycerophosphodiester phosphodiesterase activity"/>
    <property type="evidence" value="ECO:0007669"/>
    <property type="project" value="TreeGrafter"/>
</dbReference>
<evidence type="ECO:0000259" key="1">
    <source>
        <dbReference type="PROSITE" id="PS51704"/>
    </source>
</evidence>
<dbReference type="STRING" id="291331.XOO0902"/>
<dbReference type="GO" id="GO:0070291">
    <property type="term" value="P:N-acylethanolamine metabolic process"/>
    <property type="evidence" value="ECO:0007669"/>
    <property type="project" value="TreeGrafter"/>
</dbReference>
<sequence length="371" mass="39355">MARGDGLSDRCHPAGVLPSISPSLQATRCICRNAYRARRYISAAGLFASHMIGVVRMTSRSIAVLAAVLCAAISTTASAAPAGVAAIQARLTNPQGGLVVVAHRGCHAAAPQHGFTDTAPENSLAALERCIAIGADVMETDVRRAADGTLVMLHDATVDRTTDGSGKLSDLTLADLQKLRLRSDEGGAQAPLTDQRVVTLEQMLAKAKGHILLNLDVKDAIYVQVIDAVARAGMQHQVIVKTEAGIFTAPLAAMPPFNTVYFFPILINAHGTADLAAIATAQARNAHPMAFELPKMAAAQLPALVAVSRKHNVRLMVNSLWEGFIAGYGGDADAERDPNKVWGRMYRDGVSIIQTDAPEALLRYRATLEAR</sequence>
<protein>
    <submittedName>
        <fullName evidence="2">Glycerophosphodiester phosphodiesterase</fullName>
    </submittedName>
</protein>
<dbReference type="SUPFAM" id="SSF51695">
    <property type="entry name" value="PLC-like phosphodiesterases"/>
    <property type="match status" value="1"/>
</dbReference>
<accession>Q5H4G5</accession>
<proteinExistence type="predicted"/>
<evidence type="ECO:0000313" key="2">
    <source>
        <dbReference type="EMBL" id="AAW74156.1"/>
    </source>
</evidence>
<dbReference type="CDD" id="cd08566">
    <property type="entry name" value="GDPD_AtGDE_like"/>
    <property type="match status" value="1"/>
</dbReference>
<dbReference type="Pfam" id="PF03009">
    <property type="entry name" value="GDPD"/>
    <property type="match status" value="1"/>
</dbReference>
<organism evidence="2 3">
    <name type="scientific">Xanthomonas oryzae pv. oryzae (strain KACC10331 / KXO85)</name>
    <dbReference type="NCBI Taxonomy" id="291331"/>
    <lineage>
        <taxon>Bacteria</taxon>
        <taxon>Pseudomonadati</taxon>
        <taxon>Pseudomonadota</taxon>
        <taxon>Gammaproteobacteria</taxon>
        <taxon>Lysobacterales</taxon>
        <taxon>Lysobacteraceae</taxon>
        <taxon>Xanthomonas</taxon>
    </lineage>
</organism>
<gene>
    <name evidence="2" type="primary">glpQ</name>
    <name evidence="2" type="ordered locus">XOO0902</name>
</gene>
<dbReference type="Proteomes" id="UP000006735">
    <property type="component" value="Chromosome"/>
</dbReference>
<name>Q5H4G5_XANOR</name>
<reference evidence="2 3" key="1">
    <citation type="journal article" date="2005" name="Nucleic Acids Res.">
        <title>The genome sequence of Xanthomonas oryzae pathovar oryzae KACC10331, the bacterial blight pathogen of rice.</title>
        <authorList>
            <person name="Lee B.M."/>
            <person name="Park Y.J."/>
            <person name="Park D.S."/>
            <person name="Kang H.W."/>
            <person name="Kim J.G."/>
            <person name="Song E.S."/>
            <person name="Park I.C."/>
            <person name="Yoon U.H."/>
            <person name="Hahn J.H."/>
            <person name="Koo B.S."/>
            <person name="Lee G.B."/>
            <person name="Kim H."/>
            <person name="Park H.S."/>
            <person name="Yoon K.O."/>
            <person name="Kim J.H."/>
            <person name="Jung C.H."/>
            <person name="Koh N.H."/>
            <person name="Seo J.S."/>
            <person name="Go S.J."/>
        </authorList>
    </citation>
    <scope>NUCLEOTIDE SEQUENCE [LARGE SCALE GENOMIC DNA]</scope>
    <source>
        <strain evidence="3">KACC10331 / KXO85</strain>
    </source>
</reference>
<dbReference type="GO" id="GO:0006580">
    <property type="term" value="P:ethanolamine metabolic process"/>
    <property type="evidence" value="ECO:0007669"/>
    <property type="project" value="TreeGrafter"/>
</dbReference>
<dbReference type="InterPro" id="IPR017946">
    <property type="entry name" value="PLC-like_Pdiesterase_TIM-brl"/>
</dbReference>
<keyword evidence="3" id="KW-1185">Reference proteome</keyword>
<feature type="domain" description="GP-PDE" evidence="1">
    <location>
        <begin position="98"/>
        <end position="365"/>
    </location>
</feature>
<dbReference type="GO" id="GO:0006644">
    <property type="term" value="P:phospholipid metabolic process"/>
    <property type="evidence" value="ECO:0007669"/>
    <property type="project" value="TreeGrafter"/>
</dbReference>
<dbReference type="HOGENOM" id="CLU_030006_9_3_6"/>
<dbReference type="PANTHER" id="PTHR46320:SF1">
    <property type="entry name" value="GLYCEROPHOSPHODIESTER PHOSPHODIESTERASE 1"/>
    <property type="match status" value="1"/>
</dbReference>
<dbReference type="EMBL" id="AE013598">
    <property type="protein sequence ID" value="AAW74156.1"/>
    <property type="molecule type" value="Genomic_DNA"/>
</dbReference>
<evidence type="ECO:0000313" key="3">
    <source>
        <dbReference type="Proteomes" id="UP000006735"/>
    </source>
</evidence>
<dbReference type="PROSITE" id="PS51704">
    <property type="entry name" value="GP_PDE"/>
    <property type="match status" value="1"/>
</dbReference>
<dbReference type="InterPro" id="IPR030395">
    <property type="entry name" value="GP_PDE_dom"/>
</dbReference>